<name>A0AAW1MRF9_SAPOF</name>
<dbReference type="AlphaFoldDB" id="A0AAW1MRF9"/>
<dbReference type="EMBL" id="JBDFQZ010000002">
    <property type="protein sequence ID" value="KAK9748878.1"/>
    <property type="molecule type" value="Genomic_DNA"/>
</dbReference>
<evidence type="ECO:0000313" key="2">
    <source>
        <dbReference type="EMBL" id="KAK9748878.1"/>
    </source>
</evidence>
<evidence type="ECO:0000313" key="3">
    <source>
        <dbReference type="Proteomes" id="UP001443914"/>
    </source>
</evidence>
<keyword evidence="1" id="KW-1133">Transmembrane helix</keyword>
<keyword evidence="3" id="KW-1185">Reference proteome</keyword>
<feature type="transmembrane region" description="Helical" evidence="1">
    <location>
        <begin position="12"/>
        <end position="29"/>
    </location>
</feature>
<keyword evidence="1" id="KW-0812">Transmembrane</keyword>
<comment type="caution">
    <text evidence="2">The sequence shown here is derived from an EMBL/GenBank/DDBJ whole genome shotgun (WGS) entry which is preliminary data.</text>
</comment>
<proteinExistence type="predicted"/>
<reference evidence="2" key="1">
    <citation type="submission" date="2024-03" db="EMBL/GenBank/DDBJ databases">
        <title>WGS assembly of Saponaria officinalis var. Norfolk2.</title>
        <authorList>
            <person name="Jenkins J."/>
            <person name="Shu S."/>
            <person name="Grimwood J."/>
            <person name="Barry K."/>
            <person name="Goodstein D."/>
            <person name="Schmutz J."/>
            <person name="Leebens-Mack J."/>
            <person name="Osbourn A."/>
        </authorList>
    </citation>
    <scope>NUCLEOTIDE SEQUENCE [LARGE SCALE GENOMIC DNA]</scope>
    <source>
        <strain evidence="2">JIC</strain>
    </source>
</reference>
<dbReference type="Proteomes" id="UP001443914">
    <property type="component" value="Unassembled WGS sequence"/>
</dbReference>
<sequence length="199" mass="22459">MVMVSKFITKRIVVLKRCVKFIVIIIFTLEDKGGFKETGRDGVGMGIIWTILTNVKVIAMVSSIVMGDICVAYVRNLFGAFNPVGNGLRSHLKWFRENINSWVVILNDSPKVDISMNFVTIRIFDPGGNDTPLIGETWHTKWVLGEAVMIGTMLKLQLHSWLEGDKNHYNDIIFVFDPGGSFTSSFYLFTPSYEARCDP</sequence>
<evidence type="ECO:0000256" key="1">
    <source>
        <dbReference type="SAM" id="Phobius"/>
    </source>
</evidence>
<organism evidence="2 3">
    <name type="scientific">Saponaria officinalis</name>
    <name type="common">Common soapwort</name>
    <name type="synonym">Lychnis saponaria</name>
    <dbReference type="NCBI Taxonomy" id="3572"/>
    <lineage>
        <taxon>Eukaryota</taxon>
        <taxon>Viridiplantae</taxon>
        <taxon>Streptophyta</taxon>
        <taxon>Embryophyta</taxon>
        <taxon>Tracheophyta</taxon>
        <taxon>Spermatophyta</taxon>
        <taxon>Magnoliopsida</taxon>
        <taxon>eudicotyledons</taxon>
        <taxon>Gunneridae</taxon>
        <taxon>Pentapetalae</taxon>
        <taxon>Caryophyllales</taxon>
        <taxon>Caryophyllaceae</taxon>
        <taxon>Caryophylleae</taxon>
        <taxon>Saponaria</taxon>
    </lineage>
</organism>
<protein>
    <submittedName>
        <fullName evidence="2">Uncharacterized protein</fullName>
    </submittedName>
</protein>
<accession>A0AAW1MRF9</accession>
<keyword evidence="1" id="KW-0472">Membrane</keyword>
<feature type="transmembrane region" description="Helical" evidence="1">
    <location>
        <begin position="49"/>
        <end position="74"/>
    </location>
</feature>
<gene>
    <name evidence="2" type="ORF">RND81_02G087400</name>
</gene>